<evidence type="ECO:0000256" key="4">
    <source>
        <dbReference type="ARBA" id="ARBA00023012"/>
    </source>
</evidence>
<dbReference type="PANTHER" id="PTHR43065">
    <property type="entry name" value="SENSOR HISTIDINE KINASE"/>
    <property type="match status" value="1"/>
</dbReference>
<name>A0A930YG35_9ACTN</name>
<dbReference type="EC" id="2.7.13.3" evidence="2"/>
<dbReference type="Pfam" id="PF00027">
    <property type="entry name" value="cNMP_binding"/>
    <property type="match status" value="1"/>
</dbReference>
<dbReference type="Gene3D" id="2.60.120.10">
    <property type="entry name" value="Jelly Rolls"/>
    <property type="match status" value="1"/>
</dbReference>
<evidence type="ECO:0000256" key="2">
    <source>
        <dbReference type="ARBA" id="ARBA00012438"/>
    </source>
</evidence>
<dbReference type="InterPro" id="IPR005467">
    <property type="entry name" value="His_kinase_dom"/>
</dbReference>
<keyword evidence="3" id="KW-0808">Transferase</keyword>
<evidence type="ECO:0000259" key="5">
    <source>
        <dbReference type="PROSITE" id="PS50042"/>
    </source>
</evidence>
<feature type="domain" description="Cyclic nucleotide-binding" evidence="5">
    <location>
        <begin position="11"/>
        <end position="79"/>
    </location>
</feature>
<dbReference type="SUPFAM" id="SSF55874">
    <property type="entry name" value="ATPase domain of HSP90 chaperone/DNA topoisomerase II/histidine kinase"/>
    <property type="match status" value="1"/>
</dbReference>
<dbReference type="GO" id="GO:0004673">
    <property type="term" value="F:protein histidine kinase activity"/>
    <property type="evidence" value="ECO:0007669"/>
    <property type="project" value="UniProtKB-EC"/>
</dbReference>
<comment type="catalytic activity">
    <reaction evidence="1">
        <text>ATP + protein L-histidine = ADP + protein N-phospho-L-histidine.</text>
        <dbReference type="EC" id="2.7.13.3"/>
    </reaction>
</comment>
<dbReference type="Proteomes" id="UP000640489">
    <property type="component" value="Unassembled WGS sequence"/>
</dbReference>
<comment type="caution">
    <text evidence="7">The sequence shown here is derived from an EMBL/GenBank/DDBJ whole genome shotgun (WGS) entry which is preliminary data.</text>
</comment>
<evidence type="ECO:0000256" key="1">
    <source>
        <dbReference type="ARBA" id="ARBA00000085"/>
    </source>
</evidence>
<accession>A0A930YG35</accession>
<dbReference type="PANTHER" id="PTHR43065:SF48">
    <property type="entry name" value="HISTIDINE KINASE"/>
    <property type="match status" value="1"/>
</dbReference>
<keyword evidence="4" id="KW-0902">Two-component regulatory system</keyword>
<dbReference type="RefSeq" id="WP_194708745.1">
    <property type="nucleotide sequence ID" value="NZ_JADKPN010000016.1"/>
</dbReference>
<feature type="domain" description="Histidine kinase" evidence="6">
    <location>
        <begin position="293"/>
        <end position="457"/>
    </location>
</feature>
<proteinExistence type="predicted"/>
<dbReference type="Gene3D" id="1.10.287.130">
    <property type="match status" value="1"/>
</dbReference>
<dbReference type="InterPro" id="IPR003594">
    <property type="entry name" value="HATPase_dom"/>
</dbReference>
<dbReference type="InterPro" id="IPR004358">
    <property type="entry name" value="Sig_transdc_His_kin-like_C"/>
</dbReference>
<dbReference type="PRINTS" id="PR00344">
    <property type="entry name" value="BCTRLSENSOR"/>
</dbReference>
<dbReference type="PROSITE" id="PS50109">
    <property type="entry name" value="HIS_KIN"/>
    <property type="match status" value="1"/>
</dbReference>
<dbReference type="Gene3D" id="3.30.565.10">
    <property type="entry name" value="Histidine kinase-like ATPase, C-terminal domain"/>
    <property type="match status" value="1"/>
</dbReference>
<reference evidence="7" key="1">
    <citation type="submission" date="2020-11" db="EMBL/GenBank/DDBJ databases">
        <title>Nocardioides sp. nov., isolated from Soil of Cynanchum wilfordii Hemsley rhizosphere.</title>
        <authorList>
            <person name="Lee J.-S."/>
            <person name="Suh M.K."/>
            <person name="Kim J.-S."/>
        </authorList>
    </citation>
    <scope>NUCLEOTIDE SEQUENCE</scope>
    <source>
        <strain evidence="7">KCTC 19275</strain>
    </source>
</reference>
<dbReference type="CDD" id="cd00038">
    <property type="entry name" value="CAP_ED"/>
    <property type="match status" value="1"/>
</dbReference>
<keyword evidence="8" id="KW-1185">Reference proteome</keyword>
<dbReference type="InterPro" id="IPR014710">
    <property type="entry name" value="RmlC-like_jellyroll"/>
</dbReference>
<dbReference type="InterPro" id="IPR000595">
    <property type="entry name" value="cNMP-bd_dom"/>
</dbReference>
<dbReference type="AlphaFoldDB" id="A0A930YG35"/>
<dbReference type="InterPro" id="IPR018490">
    <property type="entry name" value="cNMP-bd_dom_sf"/>
</dbReference>
<evidence type="ECO:0000259" key="6">
    <source>
        <dbReference type="PROSITE" id="PS50109"/>
    </source>
</evidence>
<protein>
    <recommendedName>
        <fullName evidence="2">histidine kinase</fullName>
        <ecNumber evidence="2">2.7.13.3</ecNumber>
    </recommendedName>
</protein>
<gene>
    <name evidence="7" type="ORF">ISU07_20755</name>
</gene>
<evidence type="ECO:0000256" key="3">
    <source>
        <dbReference type="ARBA" id="ARBA00022777"/>
    </source>
</evidence>
<dbReference type="SUPFAM" id="SSF51206">
    <property type="entry name" value="cAMP-binding domain-like"/>
    <property type="match status" value="1"/>
</dbReference>
<dbReference type="GO" id="GO:0000160">
    <property type="term" value="P:phosphorelay signal transduction system"/>
    <property type="evidence" value="ECO:0007669"/>
    <property type="project" value="UniProtKB-KW"/>
</dbReference>
<sequence>MRVDELRQLAIFEKVNDERLQRLLDVGHTVEIEPGLQLFTEGDPADHWWVLVDGAVDLFRTVGREEARVGQMLPGRWAGGFRAWDDDGVYLATGRGVEFGRLLKVPAHDLRDLMEEWLPLAVHLVRGVFGTARTIEATVRQRESLVTLGTLSAGLAHELNNPASAAVRTVGTMGTTLDGLLASLGQLAEGAITAEQFLALERLRRTIEPPAATRSPMQISDAEEELGEWLEDHDVEDAWALAATLAGAGVPIDWCEKAADLLPGRALQAGLSWVAGTLSVAAQLGELREATGRVSELVSAVRSYTQMDRASLQPVDVVEGLTSTLVMLGHKLKDGVEVQRDFAPDLPRIDAYAGELNQVWTNLIDNAVDAMDGVGTLRISTRAEDDAIVIEIADSGPGLSPEAESRAFDAFFTTKDVGKGTGLGLDIARRVVVERHQGTIELVREGGETVARIRLPR</sequence>
<dbReference type="Pfam" id="PF02518">
    <property type="entry name" value="HATPase_c"/>
    <property type="match status" value="1"/>
</dbReference>
<keyword evidence="3" id="KW-0418">Kinase</keyword>
<organism evidence="7 8">
    <name type="scientific">Nocardioides islandensis</name>
    <dbReference type="NCBI Taxonomy" id="433663"/>
    <lineage>
        <taxon>Bacteria</taxon>
        <taxon>Bacillati</taxon>
        <taxon>Actinomycetota</taxon>
        <taxon>Actinomycetes</taxon>
        <taxon>Propionibacteriales</taxon>
        <taxon>Nocardioidaceae</taxon>
        <taxon>Nocardioides</taxon>
    </lineage>
</organism>
<evidence type="ECO:0000313" key="8">
    <source>
        <dbReference type="Proteomes" id="UP000640489"/>
    </source>
</evidence>
<dbReference type="SMART" id="SM00100">
    <property type="entry name" value="cNMP"/>
    <property type="match status" value="1"/>
</dbReference>
<dbReference type="EMBL" id="JADKPN010000016">
    <property type="protein sequence ID" value="MBF4765567.1"/>
    <property type="molecule type" value="Genomic_DNA"/>
</dbReference>
<evidence type="ECO:0000313" key="7">
    <source>
        <dbReference type="EMBL" id="MBF4765567.1"/>
    </source>
</evidence>
<dbReference type="InterPro" id="IPR036890">
    <property type="entry name" value="HATPase_C_sf"/>
</dbReference>
<dbReference type="SMART" id="SM00387">
    <property type="entry name" value="HATPase_c"/>
    <property type="match status" value="1"/>
</dbReference>
<dbReference type="PROSITE" id="PS50042">
    <property type="entry name" value="CNMP_BINDING_3"/>
    <property type="match status" value="1"/>
</dbReference>